<dbReference type="Proteomes" id="UP000270094">
    <property type="component" value="Unassembled WGS sequence"/>
</dbReference>
<feature type="signal peptide" evidence="1">
    <location>
        <begin position="1"/>
        <end position="23"/>
    </location>
</feature>
<dbReference type="AlphaFoldDB" id="A0A3P7IJR9"/>
<proteinExistence type="predicted"/>
<dbReference type="EMBL" id="UYYB01029771">
    <property type="protein sequence ID" value="VDM73270.1"/>
    <property type="molecule type" value="Genomic_DNA"/>
</dbReference>
<protein>
    <submittedName>
        <fullName evidence="2">Uncharacterized protein</fullName>
    </submittedName>
</protein>
<sequence length="131" mass="14690">MSAARLFICACLGVATFMWFSKSLDDFTIASDSSYEIGESSTFTNIGNLTKNQSIEEGLNEENSTEKVHTKVSVFDTCILPDFDPWDKDIIPFVNLDYDPLKFCNRSYKLMTSLKNGIVTVNAKDVTCFGR</sequence>
<accession>A0A3P7IJR9</accession>
<gene>
    <name evidence="2" type="ORF">SVUK_LOCUS8268</name>
</gene>
<evidence type="ECO:0000256" key="1">
    <source>
        <dbReference type="SAM" id="SignalP"/>
    </source>
</evidence>
<feature type="chain" id="PRO_5018177503" evidence="1">
    <location>
        <begin position="24"/>
        <end position="131"/>
    </location>
</feature>
<organism evidence="2 3">
    <name type="scientific">Strongylus vulgaris</name>
    <name type="common">Blood worm</name>
    <dbReference type="NCBI Taxonomy" id="40348"/>
    <lineage>
        <taxon>Eukaryota</taxon>
        <taxon>Metazoa</taxon>
        <taxon>Ecdysozoa</taxon>
        <taxon>Nematoda</taxon>
        <taxon>Chromadorea</taxon>
        <taxon>Rhabditida</taxon>
        <taxon>Rhabditina</taxon>
        <taxon>Rhabditomorpha</taxon>
        <taxon>Strongyloidea</taxon>
        <taxon>Strongylidae</taxon>
        <taxon>Strongylus</taxon>
    </lineage>
</organism>
<evidence type="ECO:0000313" key="2">
    <source>
        <dbReference type="EMBL" id="VDM73270.1"/>
    </source>
</evidence>
<keyword evidence="3" id="KW-1185">Reference proteome</keyword>
<keyword evidence="1" id="KW-0732">Signal</keyword>
<reference evidence="2 3" key="1">
    <citation type="submission" date="2018-11" db="EMBL/GenBank/DDBJ databases">
        <authorList>
            <consortium name="Pathogen Informatics"/>
        </authorList>
    </citation>
    <scope>NUCLEOTIDE SEQUENCE [LARGE SCALE GENOMIC DNA]</scope>
</reference>
<evidence type="ECO:0000313" key="3">
    <source>
        <dbReference type="Proteomes" id="UP000270094"/>
    </source>
</evidence>
<name>A0A3P7IJR9_STRVU</name>
<dbReference type="OrthoDB" id="10490022at2759"/>